<protein>
    <submittedName>
        <fullName evidence="1">Uncharacterized protein</fullName>
    </submittedName>
</protein>
<dbReference type="RefSeq" id="WP_117726008.1">
    <property type="nucleotide sequence ID" value="NZ_CABMFV010000009.1"/>
</dbReference>
<proteinExistence type="predicted"/>
<sequence>MTTNTEPNQQALSEVLKEDEVGLVSYIMQQSQVDDLMSVATSLGECNIVEFQSYHALPNTNETLIDVYQGDFMTLYDSIEHDNFRTSDAYVFLTYNSGVFTRSESDYQAFLQDNQSDLIRGYLQAYVNGLPIIAMPNWFEAMNEYINERQLETTE</sequence>
<name>A0A8B2ZI49_STAWA</name>
<dbReference type="EMBL" id="QSTD01000009">
    <property type="protein sequence ID" value="RGM28354.1"/>
    <property type="molecule type" value="Genomic_DNA"/>
</dbReference>
<reference evidence="1 2" key="1">
    <citation type="submission" date="2018-08" db="EMBL/GenBank/DDBJ databases">
        <title>A genome reference for cultivated species of the human gut microbiota.</title>
        <authorList>
            <person name="Zou Y."/>
            <person name="Xue W."/>
            <person name="Luo G."/>
        </authorList>
    </citation>
    <scope>NUCLEOTIDE SEQUENCE [LARGE SCALE GENOMIC DNA]</scope>
    <source>
        <strain evidence="1 2">OM08-17AT</strain>
    </source>
</reference>
<comment type="caution">
    <text evidence="1">The sequence shown here is derived from an EMBL/GenBank/DDBJ whole genome shotgun (WGS) entry which is preliminary data.</text>
</comment>
<evidence type="ECO:0000313" key="2">
    <source>
        <dbReference type="Proteomes" id="UP000261016"/>
    </source>
</evidence>
<accession>A0A8B2ZI49</accession>
<dbReference type="Proteomes" id="UP000261016">
    <property type="component" value="Unassembled WGS sequence"/>
</dbReference>
<organism evidence="1 2">
    <name type="scientific">Staphylococcus warneri</name>
    <dbReference type="NCBI Taxonomy" id="1292"/>
    <lineage>
        <taxon>Bacteria</taxon>
        <taxon>Bacillati</taxon>
        <taxon>Bacillota</taxon>
        <taxon>Bacilli</taxon>
        <taxon>Bacillales</taxon>
        <taxon>Staphylococcaceae</taxon>
        <taxon>Staphylococcus</taxon>
    </lineage>
</organism>
<gene>
    <name evidence="1" type="ORF">DXC19_11765</name>
</gene>
<dbReference type="AlphaFoldDB" id="A0A8B2ZI49"/>
<evidence type="ECO:0000313" key="1">
    <source>
        <dbReference type="EMBL" id="RGM28354.1"/>
    </source>
</evidence>